<dbReference type="GO" id="GO:0030420">
    <property type="term" value="P:establishment of competence for transformation"/>
    <property type="evidence" value="ECO:0007669"/>
    <property type="project" value="InterPro"/>
</dbReference>
<feature type="domain" description="Metallo-beta-lactamase" evidence="7">
    <location>
        <begin position="586"/>
        <end position="795"/>
    </location>
</feature>
<dbReference type="Pfam" id="PF13567">
    <property type="entry name" value="DUF4131"/>
    <property type="match status" value="1"/>
</dbReference>
<dbReference type="SUPFAM" id="SSF56281">
    <property type="entry name" value="Metallo-hydrolase/oxidoreductase"/>
    <property type="match status" value="1"/>
</dbReference>
<dbReference type="InterPro" id="IPR004477">
    <property type="entry name" value="ComEC_N"/>
</dbReference>
<keyword evidence="5 6" id="KW-0472">Membrane</keyword>
<dbReference type="Pfam" id="PF03772">
    <property type="entry name" value="Competence"/>
    <property type="match status" value="1"/>
</dbReference>
<keyword evidence="2" id="KW-1003">Cell membrane</keyword>
<organism evidence="8 9">
    <name type="scientific">Handelsmanbacteria sp. (strain RIFCSPLOWO2_12_FULL_64_10)</name>
    <dbReference type="NCBI Taxonomy" id="1817868"/>
    <lineage>
        <taxon>Bacteria</taxon>
        <taxon>Candidatus Handelsmaniibacteriota</taxon>
    </lineage>
</organism>
<dbReference type="Pfam" id="PF00753">
    <property type="entry name" value="Lactamase_B"/>
    <property type="match status" value="1"/>
</dbReference>
<dbReference type="AlphaFoldDB" id="A0A1F6D3C0"/>
<comment type="subcellular location">
    <subcellularLocation>
        <location evidence="1">Cell membrane</location>
        <topology evidence="1">Multi-pass membrane protein</topology>
    </subcellularLocation>
</comment>
<dbReference type="Proteomes" id="UP000178606">
    <property type="component" value="Unassembled WGS sequence"/>
</dbReference>
<dbReference type="InterPro" id="IPR052159">
    <property type="entry name" value="Competence_DNA_uptake"/>
</dbReference>
<feature type="transmembrane region" description="Helical" evidence="6">
    <location>
        <begin position="329"/>
        <end position="346"/>
    </location>
</feature>
<dbReference type="InterPro" id="IPR036866">
    <property type="entry name" value="RibonucZ/Hydroxyglut_hydro"/>
</dbReference>
<evidence type="ECO:0000256" key="6">
    <source>
        <dbReference type="SAM" id="Phobius"/>
    </source>
</evidence>
<dbReference type="Gene3D" id="3.60.15.10">
    <property type="entry name" value="Ribonuclease Z/Hydroxyacylglutathione hydrolase-like"/>
    <property type="match status" value="1"/>
</dbReference>
<keyword evidence="4 6" id="KW-1133">Transmembrane helix</keyword>
<reference evidence="8 9" key="1">
    <citation type="journal article" date="2016" name="Nat. Commun.">
        <title>Thousands of microbial genomes shed light on interconnected biogeochemical processes in an aquifer system.</title>
        <authorList>
            <person name="Anantharaman K."/>
            <person name="Brown C.T."/>
            <person name="Hug L.A."/>
            <person name="Sharon I."/>
            <person name="Castelle C.J."/>
            <person name="Probst A.J."/>
            <person name="Thomas B.C."/>
            <person name="Singh A."/>
            <person name="Wilkins M.J."/>
            <person name="Karaoz U."/>
            <person name="Brodie E.L."/>
            <person name="Williams K.H."/>
            <person name="Hubbard S.S."/>
            <person name="Banfield J.F."/>
        </authorList>
    </citation>
    <scope>NUCLEOTIDE SEQUENCE [LARGE SCALE GENOMIC DNA]</scope>
    <source>
        <strain evidence="9">RIFCSPLOWO2_12_FULL_64_10</strain>
    </source>
</reference>
<dbReference type="PANTHER" id="PTHR30619:SF1">
    <property type="entry name" value="RECOMBINATION PROTEIN 2"/>
    <property type="match status" value="1"/>
</dbReference>
<dbReference type="InterPro" id="IPR004797">
    <property type="entry name" value="Competence_ComEC/Rec2"/>
</dbReference>
<dbReference type="GO" id="GO:0005886">
    <property type="term" value="C:plasma membrane"/>
    <property type="evidence" value="ECO:0007669"/>
    <property type="project" value="UniProtKB-SubCell"/>
</dbReference>
<keyword evidence="3 6" id="KW-0812">Transmembrane</keyword>
<comment type="caution">
    <text evidence="8">The sequence shown here is derived from an EMBL/GenBank/DDBJ whole genome shotgun (WGS) entry which is preliminary data.</text>
</comment>
<evidence type="ECO:0000256" key="2">
    <source>
        <dbReference type="ARBA" id="ARBA00022475"/>
    </source>
</evidence>
<evidence type="ECO:0000259" key="7">
    <source>
        <dbReference type="SMART" id="SM00849"/>
    </source>
</evidence>
<evidence type="ECO:0000256" key="4">
    <source>
        <dbReference type="ARBA" id="ARBA00022989"/>
    </source>
</evidence>
<feature type="transmembrane region" description="Helical" evidence="6">
    <location>
        <begin position="459"/>
        <end position="480"/>
    </location>
</feature>
<feature type="transmembrane region" description="Helical" evidence="6">
    <location>
        <begin position="528"/>
        <end position="545"/>
    </location>
</feature>
<evidence type="ECO:0000313" key="8">
    <source>
        <dbReference type="EMBL" id="OGG55857.1"/>
    </source>
</evidence>
<dbReference type="CDD" id="cd07731">
    <property type="entry name" value="ComA-like_MBL-fold"/>
    <property type="match status" value="1"/>
</dbReference>
<dbReference type="NCBIfam" id="TIGR00360">
    <property type="entry name" value="ComEC_N-term"/>
    <property type="match status" value="1"/>
</dbReference>
<feature type="transmembrane region" description="Helical" evidence="6">
    <location>
        <begin position="376"/>
        <end position="395"/>
    </location>
</feature>
<protein>
    <submittedName>
        <fullName evidence="8">DNA internalization-related competence protein ComEC/Rec2</fullName>
    </submittedName>
</protein>
<feature type="transmembrane region" description="Helical" evidence="6">
    <location>
        <begin position="501"/>
        <end position="522"/>
    </location>
</feature>
<dbReference type="InterPro" id="IPR025405">
    <property type="entry name" value="DUF4131"/>
</dbReference>
<accession>A0A1F6D3C0</accession>
<evidence type="ECO:0000256" key="1">
    <source>
        <dbReference type="ARBA" id="ARBA00004651"/>
    </source>
</evidence>
<feature type="transmembrane region" description="Helical" evidence="6">
    <location>
        <begin position="304"/>
        <end position="322"/>
    </location>
</feature>
<gene>
    <name evidence="8" type="ORF">A3F84_24910</name>
</gene>
<evidence type="ECO:0000256" key="5">
    <source>
        <dbReference type="ARBA" id="ARBA00023136"/>
    </source>
</evidence>
<dbReference type="InterPro" id="IPR035681">
    <property type="entry name" value="ComA-like_MBL"/>
</dbReference>
<evidence type="ECO:0000313" key="9">
    <source>
        <dbReference type="Proteomes" id="UP000178606"/>
    </source>
</evidence>
<dbReference type="InterPro" id="IPR001279">
    <property type="entry name" value="Metallo-B-lactamas"/>
</dbReference>
<dbReference type="EMBL" id="MFKF01000059">
    <property type="protein sequence ID" value="OGG55857.1"/>
    <property type="molecule type" value="Genomic_DNA"/>
</dbReference>
<evidence type="ECO:0000256" key="3">
    <source>
        <dbReference type="ARBA" id="ARBA00022692"/>
    </source>
</evidence>
<sequence length="842" mass="89911">MGEWESGRRGKREEEWKKVLSPFRFFAFSPFRPFPLSPFSFLLFPGVPVRRPALLTATCFILGLLSAHALWQIPVGALLASHLGLVGIAALAVRFGRPGAKLAQGLTALAILTSGCVRYACETQVGGDDLRRRGCFEREARFTGVISDEPFERDDLTHATVRVEAQRCEGVGAAVSGSILLRVQGTGLDLQYGDRVAFSGVLRAPRPPRNPGAFDSRAYAARRGIAGTVFLSGPDDADILGRNQGHPLLSWVVLPVRRATRTTIERDLSGNPAALLKGILLGDRGAFPQGLLNDFAATGLTHTLAVSGFNVGIVALVGFTLLRALALRRLTTAVAVILLLVLYAFVTGLSPSVVRATLMACALIVGATLERDVDALNTLGLSATILLTIWPLSLFDPGFHLSFMATLALLVLSRPLLNLLPPDAPRWKSWAWPPLAALLAAQIGSLPVVAYHFQTLSLASFIANLPAAPLVSAATVLGVLSAMSGPLSPALSTLINGANYLLLKALLAVVHLFAQVPCATLTVPRPPFVALCVYYLAVGLCLPGARHSRLGKPCLFAALLLANALAWRGITGPGPGLDAVFLDVGQGDGLFLRFPDGKTMLIDGGMRSERFDAGRQVILPFLKYHNVRRLDVVVASHPHDDHIGGLVEVLQQVRVGHYVDSGQASKAWTSGRIRDLIHKKHISYHAVAAGDSLTGLGGVGALVLHPIPDFVRRDTASAPPLGLNNGSVVLRLTYRGKTLLLTGDAERQAESCLLAWASRLKGDILKVAHHGSNTSSTRDFLAVVSPSIAVISAGERNRFGHPSPEVIARYESSGIRVCRTDRHGAAVVRVDPQGIHLRTLLP</sequence>
<feature type="transmembrane region" description="Helical" evidence="6">
    <location>
        <begin position="77"/>
        <end position="95"/>
    </location>
</feature>
<proteinExistence type="predicted"/>
<dbReference type="NCBIfam" id="TIGR00361">
    <property type="entry name" value="ComEC_Rec2"/>
    <property type="match status" value="1"/>
</dbReference>
<dbReference type="SMART" id="SM00849">
    <property type="entry name" value="Lactamase_B"/>
    <property type="match status" value="1"/>
</dbReference>
<dbReference type="PANTHER" id="PTHR30619">
    <property type="entry name" value="DNA INTERNALIZATION/COMPETENCE PROTEIN COMEC/REC2"/>
    <property type="match status" value="1"/>
</dbReference>
<feature type="transmembrane region" description="Helical" evidence="6">
    <location>
        <begin position="432"/>
        <end position="453"/>
    </location>
</feature>
<name>A0A1F6D3C0_HANXR</name>